<reference evidence="2 3" key="1">
    <citation type="submission" date="2010-05" db="EMBL/GenBank/DDBJ databases">
        <title>The Genome Sequence of Thecamonas trahens ATCC 50062.</title>
        <authorList>
            <consortium name="The Broad Institute Genome Sequencing Platform"/>
            <person name="Russ C."/>
            <person name="Cuomo C."/>
            <person name="Shea T."/>
            <person name="Young S.K."/>
            <person name="Zeng Q."/>
            <person name="Koehrsen M."/>
            <person name="Haas B."/>
            <person name="Borodovsky M."/>
            <person name="Guigo R."/>
            <person name="Alvarado L."/>
            <person name="Berlin A."/>
            <person name="Bochicchio J."/>
            <person name="Borenstein D."/>
            <person name="Chapman S."/>
            <person name="Chen Z."/>
            <person name="Freedman E."/>
            <person name="Gellesch M."/>
            <person name="Goldberg J."/>
            <person name="Griggs A."/>
            <person name="Gujja S."/>
            <person name="Heilman E."/>
            <person name="Heiman D."/>
            <person name="Hepburn T."/>
            <person name="Howarth C."/>
            <person name="Jen D."/>
            <person name="Larson L."/>
            <person name="Mehta T."/>
            <person name="Park D."/>
            <person name="Pearson M."/>
            <person name="Roberts A."/>
            <person name="Saif S."/>
            <person name="Shenoy N."/>
            <person name="Sisk P."/>
            <person name="Stolte C."/>
            <person name="Sykes S."/>
            <person name="Thomson T."/>
            <person name="Walk T."/>
            <person name="White J."/>
            <person name="Yandava C."/>
            <person name="Burger G."/>
            <person name="Gray M.W."/>
            <person name="Holland P.W.H."/>
            <person name="King N."/>
            <person name="Lang F.B.F."/>
            <person name="Roger A.J."/>
            <person name="Ruiz-Trillo I."/>
            <person name="Lander E."/>
            <person name="Nusbaum C."/>
        </authorList>
    </citation>
    <scope>NUCLEOTIDE SEQUENCE [LARGE SCALE GENOMIC DNA]</scope>
    <source>
        <strain evidence="2 3">ATCC 50062</strain>
    </source>
</reference>
<protein>
    <submittedName>
        <fullName evidence="2">Uncharacterized protein</fullName>
    </submittedName>
</protein>
<proteinExistence type="predicted"/>
<dbReference type="EMBL" id="GL349441">
    <property type="protein sequence ID" value="KNC56469.1"/>
    <property type="molecule type" value="Genomic_DNA"/>
</dbReference>
<gene>
    <name evidence="2" type="ORF">AMSG_02437</name>
</gene>
<dbReference type="Proteomes" id="UP000054408">
    <property type="component" value="Unassembled WGS sequence"/>
</dbReference>
<feature type="region of interest" description="Disordered" evidence="1">
    <location>
        <begin position="1"/>
        <end position="27"/>
    </location>
</feature>
<sequence>MAPAQLLPLTAGSTSDGEGDDDWLDDAAPLTQRQISLLTLKLSLDDAQELQRAARMEDDMLEEDAFLDAQRAALAADEAATAKAAAAAAAAAAGSGEVAGAGAAAAAAAPSAAEESSDGRRASPAVVDVFGDAQTSSKEFSLDGLADQDVEDALGAPDTWAGTSPADSIEDDFEAFLAQAQASMASSKAVTTPPPHVPRIAGPNATTPEPRARETREPAPLLQL</sequence>
<keyword evidence="3" id="KW-1185">Reference proteome</keyword>
<feature type="compositionally biased region" description="Low complexity" evidence="1">
    <location>
        <begin position="99"/>
        <end position="114"/>
    </location>
</feature>
<dbReference type="AlphaFoldDB" id="A0A0L0DVX1"/>
<evidence type="ECO:0000313" key="3">
    <source>
        <dbReference type="Proteomes" id="UP000054408"/>
    </source>
</evidence>
<feature type="region of interest" description="Disordered" evidence="1">
    <location>
        <begin position="182"/>
        <end position="224"/>
    </location>
</feature>
<feature type="region of interest" description="Disordered" evidence="1">
    <location>
        <begin position="99"/>
        <end position="124"/>
    </location>
</feature>
<dbReference type="GeneID" id="25562117"/>
<evidence type="ECO:0000313" key="2">
    <source>
        <dbReference type="EMBL" id="KNC56469.1"/>
    </source>
</evidence>
<name>A0A0L0DVX1_THETB</name>
<dbReference type="RefSeq" id="XP_013760978.1">
    <property type="nucleotide sequence ID" value="XM_013905524.1"/>
</dbReference>
<accession>A0A0L0DVX1</accession>
<organism evidence="2 3">
    <name type="scientific">Thecamonas trahens ATCC 50062</name>
    <dbReference type="NCBI Taxonomy" id="461836"/>
    <lineage>
        <taxon>Eukaryota</taxon>
        <taxon>Apusozoa</taxon>
        <taxon>Apusomonadida</taxon>
        <taxon>Apusomonadidae</taxon>
        <taxon>Thecamonas</taxon>
    </lineage>
</organism>
<evidence type="ECO:0000256" key="1">
    <source>
        <dbReference type="SAM" id="MobiDB-lite"/>
    </source>
</evidence>